<dbReference type="InterPro" id="IPR037054">
    <property type="entry name" value="A-glucoronidase_C_sf"/>
</dbReference>
<proteinExistence type="inferred from homology"/>
<evidence type="ECO:0000313" key="14">
    <source>
        <dbReference type="EMBL" id="PYG85846.1"/>
    </source>
</evidence>
<evidence type="ECO:0000259" key="11">
    <source>
        <dbReference type="Pfam" id="PF03648"/>
    </source>
</evidence>
<comment type="similarity">
    <text evidence="1 8 10">Belongs to the glycosyl hydrolase 67 family.</text>
</comment>
<feature type="domain" description="Alpha glucuronidase N-terminal" evidence="11">
    <location>
        <begin position="18"/>
        <end position="139"/>
    </location>
</feature>
<dbReference type="InterPro" id="IPR011395">
    <property type="entry name" value="Glyco_hydro_67_aGlcAse"/>
</dbReference>
<dbReference type="Proteomes" id="UP000248132">
    <property type="component" value="Unassembled WGS sequence"/>
</dbReference>
<comment type="subunit">
    <text evidence="10">Homodimer.</text>
</comment>
<dbReference type="Gene3D" id="3.30.379.10">
    <property type="entry name" value="Chitobiase/beta-hexosaminidase domain 2-like"/>
    <property type="match status" value="1"/>
</dbReference>
<dbReference type="SUPFAM" id="SSF51445">
    <property type="entry name" value="(Trans)glycosidases"/>
    <property type="match status" value="1"/>
</dbReference>
<keyword evidence="15" id="KW-1185">Reference proteome</keyword>
<evidence type="ECO:0000259" key="12">
    <source>
        <dbReference type="Pfam" id="PF07477"/>
    </source>
</evidence>
<feature type="active site" description="Proton acceptor" evidence="9">
    <location>
        <position position="382"/>
    </location>
</feature>
<dbReference type="Pfam" id="PF07488">
    <property type="entry name" value="Glyco_hydro_67M"/>
    <property type="match status" value="1"/>
</dbReference>
<evidence type="ECO:0000256" key="6">
    <source>
        <dbReference type="ARBA" id="ARBA00023326"/>
    </source>
</evidence>
<evidence type="ECO:0000256" key="10">
    <source>
        <dbReference type="RuleBase" id="RU361198"/>
    </source>
</evidence>
<dbReference type="GO" id="GO:2000886">
    <property type="term" value="P:glucuronoxylan catabolic process"/>
    <property type="evidence" value="ECO:0007669"/>
    <property type="project" value="UniProtKB-ARBA"/>
</dbReference>
<evidence type="ECO:0000256" key="3">
    <source>
        <dbReference type="ARBA" id="ARBA00022801"/>
    </source>
</evidence>
<protein>
    <recommendedName>
        <fullName evidence="10">Xylan alpha-1,2-glucuronidase</fullName>
        <ecNumber evidence="10">3.2.1.131</ecNumber>
    </recommendedName>
</protein>
<dbReference type="Gene3D" id="3.90.1330.10">
    <property type="entry name" value="Alpha-glucuronidase, C-terminal domain"/>
    <property type="match status" value="1"/>
</dbReference>
<evidence type="ECO:0000256" key="5">
    <source>
        <dbReference type="ARBA" id="ARBA00023295"/>
    </source>
</evidence>
<keyword evidence="2 8" id="KW-0858">Xylan degradation</keyword>
<evidence type="ECO:0000256" key="1">
    <source>
        <dbReference type="ARBA" id="ARBA00008833"/>
    </source>
</evidence>
<dbReference type="InterPro" id="IPR029018">
    <property type="entry name" value="Hex-like_dom2"/>
</dbReference>
<dbReference type="PANTHER" id="PTHR39207">
    <property type="entry name" value="ALPHA-GLUCURONIDASE A"/>
    <property type="match status" value="1"/>
</dbReference>
<dbReference type="GO" id="GO:0033939">
    <property type="term" value="F:xylan alpha-1,2-glucuronosidase activity"/>
    <property type="evidence" value="ECO:0007669"/>
    <property type="project" value="UniProtKB-EC"/>
</dbReference>
<dbReference type="RefSeq" id="WP_110463112.1">
    <property type="nucleotide sequence ID" value="NZ_QKMR01000022.1"/>
</dbReference>
<accession>A0A318Y2Z8</accession>
<keyword evidence="6 10" id="KW-0624">Polysaccharide degradation</keyword>
<feature type="active site" description="Proton donor" evidence="9">
    <location>
        <position position="303"/>
    </location>
</feature>
<comment type="catalytic activity">
    <reaction evidence="7 10">
        <text>Hydrolysis of (1-&gt;2)-alpha-D-(4-O-methyl)glucuronosyl links in the main chain of hardwood xylans.</text>
        <dbReference type="EC" id="3.2.1.131"/>
    </reaction>
</comment>
<dbReference type="InterPro" id="IPR011099">
    <property type="entry name" value="Glyco_hydro_67_C"/>
</dbReference>
<dbReference type="FunFam" id="3.20.20.80:FF:000096">
    <property type="entry name" value="Xylan alpha-1,2-glucuronidase"/>
    <property type="match status" value="1"/>
</dbReference>
<feature type="domain" description="Glycosyl hydrolase family 67 catalytic" evidence="13">
    <location>
        <begin position="143"/>
        <end position="470"/>
    </location>
</feature>
<comment type="caution">
    <text evidence="14">The sequence shown here is derived from an EMBL/GenBank/DDBJ whole genome shotgun (WGS) entry which is preliminary data.</text>
</comment>
<dbReference type="PANTHER" id="PTHR39207:SF1">
    <property type="entry name" value="ALPHA-GLUCURONIDASE A"/>
    <property type="match status" value="1"/>
</dbReference>
<gene>
    <name evidence="14" type="ORF">LY28_03143</name>
</gene>
<evidence type="ECO:0000256" key="2">
    <source>
        <dbReference type="ARBA" id="ARBA00022651"/>
    </source>
</evidence>
<keyword evidence="3 8" id="KW-0378">Hydrolase</keyword>
<evidence type="ECO:0000259" key="13">
    <source>
        <dbReference type="Pfam" id="PF07488"/>
    </source>
</evidence>
<evidence type="ECO:0000256" key="7">
    <source>
        <dbReference type="ARBA" id="ARBA00052795"/>
    </source>
</evidence>
<evidence type="ECO:0000256" key="8">
    <source>
        <dbReference type="PIRNR" id="PIRNR029900"/>
    </source>
</evidence>
<dbReference type="AlphaFoldDB" id="A0A318Y2Z8"/>
<dbReference type="GO" id="GO:0046559">
    <property type="term" value="F:alpha-glucuronidase activity"/>
    <property type="evidence" value="ECO:0007669"/>
    <property type="project" value="InterPro"/>
</dbReference>
<reference evidence="14 15" key="1">
    <citation type="submission" date="2018-06" db="EMBL/GenBank/DDBJ databases">
        <title>Genomic Encyclopedia of Type Strains, Phase I: the one thousand microbial genomes (KMG-I) project.</title>
        <authorList>
            <person name="Kyrpides N."/>
        </authorList>
    </citation>
    <scope>NUCLEOTIDE SEQUENCE [LARGE SCALE GENOMIC DNA]</scope>
    <source>
        <strain evidence="14 15">DSM 19573</strain>
    </source>
</reference>
<dbReference type="Pfam" id="PF07477">
    <property type="entry name" value="Glyco_hydro_67C"/>
    <property type="match status" value="1"/>
</dbReference>
<dbReference type="InterPro" id="IPR005154">
    <property type="entry name" value="Glyco_hydro_67_aGlcAse_N"/>
</dbReference>
<feature type="domain" description="Glycosyl hydrolase family 67 C-terminal" evidence="12">
    <location>
        <begin position="471"/>
        <end position="693"/>
    </location>
</feature>
<dbReference type="InterPro" id="IPR011100">
    <property type="entry name" value="Glyco_hydro_67_cat"/>
</dbReference>
<dbReference type="PIRSF" id="PIRSF029900">
    <property type="entry name" value="Alpha-glucuronds"/>
    <property type="match status" value="1"/>
</dbReference>
<dbReference type="Gene3D" id="3.20.20.80">
    <property type="entry name" value="Glycosidases"/>
    <property type="match status" value="1"/>
</dbReference>
<evidence type="ECO:0000256" key="4">
    <source>
        <dbReference type="ARBA" id="ARBA00023277"/>
    </source>
</evidence>
<evidence type="ECO:0000313" key="15">
    <source>
        <dbReference type="Proteomes" id="UP000248132"/>
    </source>
</evidence>
<organism evidence="14 15">
    <name type="scientific">Ruminiclostridium sufflavum DSM 19573</name>
    <dbReference type="NCBI Taxonomy" id="1121337"/>
    <lineage>
        <taxon>Bacteria</taxon>
        <taxon>Bacillati</taxon>
        <taxon>Bacillota</taxon>
        <taxon>Clostridia</taxon>
        <taxon>Eubacteriales</taxon>
        <taxon>Oscillospiraceae</taxon>
        <taxon>Ruminiclostridium</taxon>
    </lineage>
</organism>
<dbReference type="OrthoDB" id="339499at2"/>
<sequence length="696" mass="79666">MSRIGANSSKYDALGYNCWLGYHKLDNSRLIKEYVKWCKNIIRSEDSDVINTALDELKNGIHGLLDINPIISVEPVMKAYLSIGTFSENDTLDALLETEEKEETGEEGFIIKLAETDEESILIIAGKTEKGLLYGVFSFIRAIQTQNNLENIFGIEKPANQLRILNHWDNLDGSIERGYAGKSIFFNNNKVIRKSDRIRDYARLLASMGINGTVINNVNVLKFETRLITSAYLPDVARLADLFREYGIRLYLSINFASPMELGGLPTADPLDEGVREWWKKKIEEIYSYIPDFGGFLVKADSENRPGPFTYNRNHADGANMLAKALKGHSGIVIWRCFVYNCMQDWRDYSVDRAKAAYDNFMPLDGKFDENVLLQIKNGPMDFQVREPVSTLFGGLRETNQVMEFQITQEYTGQQKHLCWLVPMWKEILDFDTYAKGKNTFVKRIVNGSVFENKYSGIAGVANIGDEANWTGFQLAQANLYGFGRLAWNPDLTSEQITEEWVRRTYSNNSEVVNIISEMLLSSWKIYESYTSPLGIGWMVNPNHHFGPNVDGYEYDKWGTYHRADLRGIGVDRTSASGTGYAGQYNKEVEEGYQDAGTCPEELLLFFHHIPYNYKLKSGETLIQYIYNSHFKGVEQAIDLKNKWLSLKGMVGEELFNHVKGRLEGQIEYSKEWRDVINTYFFRKTGIDDEQGRKIY</sequence>
<dbReference type="EC" id="3.2.1.131" evidence="10"/>
<name>A0A318Y2Z8_9FIRM</name>
<dbReference type="GO" id="GO:0005576">
    <property type="term" value="C:extracellular region"/>
    <property type="evidence" value="ECO:0007669"/>
    <property type="project" value="InterPro"/>
</dbReference>
<evidence type="ECO:0000256" key="9">
    <source>
        <dbReference type="PIRSR" id="PIRSR029900-1"/>
    </source>
</evidence>
<keyword evidence="5 8" id="KW-0326">Glycosidase</keyword>
<feature type="active site" description="Proton acceptor" evidence="9">
    <location>
        <position position="410"/>
    </location>
</feature>
<dbReference type="EMBL" id="QKMR01000022">
    <property type="protein sequence ID" value="PYG85846.1"/>
    <property type="molecule type" value="Genomic_DNA"/>
</dbReference>
<dbReference type="SUPFAM" id="SSF55545">
    <property type="entry name" value="beta-N-acetylhexosaminidase-like domain"/>
    <property type="match status" value="1"/>
</dbReference>
<dbReference type="InterPro" id="IPR017853">
    <property type="entry name" value="GH"/>
</dbReference>
<keyword evidence="4 10" id="KW-0119">Carbohydrate metabolism</keyword>
<dbReference type="Pfam" id="PF03648">
    <property type="entry name" value="Glyco_hydro_67N"/>
    <property type="match status" value="1"/>
</dbReference>